<proteinExistence type="predicted"/>
<accession>A0A0E9VDL8</accession>
<sequence>MQASILTRNVTLEYLKCPTNPKVAYGHITQAFSANFYSVN</sequence>
<protein>
    <submittedName>
        <fullName evidence="1">Uncharacterized protein</fullName>
    </submittedName>
</protein>
<evidence type="ECO:0000313" key="1">
    <source>
        <dbReference type="EMBL" id="JAH76152.1"/>
    </source>
</evidence>
<reference evidence="1" key="2">
    <citation type="journal article" date="2015" name="Fish Shellfish Immunol.">
        <title>Early steps in the European eel (Anguilla anguilla)-Vibrio vulnificus interaction in the gills: Role of the RtxA13 toxin.</title>
        <authorList>
            <person name="Callol A."/>
            <person name="Pajuelo D."/>
            <person name="Ebbesson L."/>
            <person name="Teles M."/>
            <person name="MacKenzie S."/>
            <person name="Amaro C."/>
        </authorList>
    </citation>
    <scope>NUCLEOTIDE SEQUENCE</scope>
</reference>
<organism evidence="1">
    <name type="scientific">Anguilla anguilla</name>
    <name type="common">European freshwater eel</name>
    <name type="synonym">Muraena anguilla</name>
    <dbReference type="NCBI Taxonomy" id="7936"/>
    <lineage>
        <taxon>Eukaryota</taxon>
        <taxon>Metazoa</taxon>
        <taxon>Chordata</taxon>
        <taxon>Craniata</taxon>
        <taxon>Vertebrata</taxon>
        <taxon>Euteleostomi</taxon>
        <taxon>Actinopterygii</taxon>
        <taxon>Neopterygii</taxon>
        <taxon>Teleostei</taxon>
        <taxon>Anguilliformes</taxon>
        <taxon>Anguillidae</taxon>
        <taxon>Anguilla</taxon>
    </lineage>
</organism>
<dbReference type="EMBL" id="GBXM01032425">
    <property type="protein sequence ID" value="JAH76152.1"/>
    <property type="molecule type" value="Transcribed_RNA"/>
</dbReference>
<dbReference type="AlphaFoldDB" id="A0A0E9VDL8"/>
<name>A0A0E9VDL8_ANGAN</name>
<reference evidence="1" key="1">
    <citation type="submission" date="2014-11" db="EMBL/GenBank/DDBJ databases">
        <authorList>
            <person name="Amaro Gonzalez C."/>
        </authorList>
    </citation>
    <scope>NUCLEOTIDE SEQUENCE</scope>
</reference>